<reference evidence="1" key="1">
    <citation type="submission" date="2023-04" db="EMBL/GenBank/DDBJ databases">
        <title>Ambrosiozyma monospora NBRC 10751.</title>
        <authorList>
            <person name="Ichikawa N."/>
            <person name="Sato H."/>
            <person name="Tonouchi N."/>
        </authorList>
    </citation>
    <scope>NUCLEOTIDE SEQUENCE</scope>
    <source>
        <strain evidence="1">NBRC 10751</strain>
    </source>
</reference>
<evidence type="ECO:0000313" key="1">
    <source>
        <dbReference type="EMBL" id="GME72871.1"/>
    </source>
</evidence>
<dbReference type="Proteomes" id="UP001165064">
    <property type="component" value="Unassembled WGS sequence"/>
</dbReference>
<keyword evidence="2" id="KW-1185">Reference proteome</keyword>
<evidence type="ECO:0000313" key="2">
    <source>
        <dbReference type="Proteomes" id="UP001165064"/>
    </source>
</evidence>
<accession>A0ACB5SUC7</accession>
<name>A0ACB5SUC7_AMBMO</name>
<gene>
    <name evidence="1" type="ORF">Amon02_000116400</name>
</gene>
<sequence>MSDEEIEQSLKESKVNMLIAPFTTVFSDKSKVKSTTWGTASNRKLDIVLTLANNSVSYQHIPIPESVKKHKKDEQLAQEKYKLDHTGHRHDIRAIDISDDDKLLVTGSANQLKVWNIKTRSCIRTFDKIGTVLTAKFLPGGTLVVIGSKEGVLSLVDLASSSILHSIDDAHSGQRILSIEITPDGKSILTGSSDKSVRFWEIQVEKELVPGTEDRFVNKLQLNHTRTLELNDEVLCLKVSPDSKLLSVGLIDNTVKVFFYDTLKFFLSLYGHKLPILSIDISFDSRLIITSSADKNIRIWGLDFGDCHKSIFGHQDSIMCVKFVPNSKNFFSCSKDGMIKYWDGIKFENVQKLAAHQSEVWNMAISSTGEFLCSVSHDHSIRIWEETDDQVFIEEEREKEMDELYERELLESLEGDDITKRSENDENEDDVTRVTKQTMENLKAGEKLMEALDICFKEIEDAEQYQKDLKAFKLRKLAQQPIPPTKNSLLAALNIEPEVYVLDVLKKIKASQLEDALLVLPFSYTVKLLKFIGIWTNPDNINKNITSISLICRTLFFCIRSNSMEFISQKDETFVKDISKLKDQLRTYLKQTVSEVGFNVGGLKFLKNQWKMNHSFEFADAEAQSEFKGEGKSRKRMYTTLA</sequence>
<comment type="caution">
    <text evidence="1">The sequence shown here is derived from an EMBL/GenBank/DDBJ whole genome shotgun (WGS) entry which is preliminary data.</text>
</comment>
<organism evidence="1 2">
    <name type="scientific">Ambrosiozyma monospora</name>
    <name type="common">Yeast</name>
    <name type="synonym">Endomycopsis monosporus</name>
    <dbReference type="NCBI Taxonomy" id="43982"/>
    <lineage>
        <taxon>Eukaryota</taxon>
        <taxon>Fungi</taxon>
        <taxon>Dikarya</taxon>
        <taxon>Ascomycota</taxon>
        <taxon>Saccharomycotina</taxon>
        <taxon>Pichiomycetes</taxon>
        <taxon>Pichiales</taxon>
        <taxon>Pichiaceae</taxon>
        <taxon>Ambrosiozyma</taxon>
    </lineage>
</organism>
<dbReference type="EMBL" id="BSXS01000531">
    <property type="protein sequence ID" value="GME72871.1"/>
    <property type="molecule type" value="Genomic_DNA"/>
</dbReference>
<proteinExistence type="predicted"/>
<protein>
    <submittedName>
        <fullName evidence="1">Unnamed protein product</fullName>
    </submittedName>
</protein>